<feature type="non-terminal residue" evidence="3">
    <location>
        <position position="51"/>
    </location>
</feature>
<accession>A0A2U2HEU6</accession>
<keyword evidence="4" id="KW-1185">Reference proteome</keyword>
<dbReference type="GO" id="GO:0033539">
    <property type="term" value="P:fatty acid beta-oxidation using acyl-CoA dehydrogenase"/>
    <property type="evidence" value="ECO:0007669"/>
    <property type="project" value="TreeGrafter"/>
</dbReference>
<organism evidence="3 4">
    <name type="scientific">Massilia glaciei</name>
    <dbReference type="NCBI Taxonomy" id="1524097"/>
    <lineage>
        <taxon>Bacteria</taxon>
        <taxon>Pseudomonadati</taxon>
        <taxon>Pseudomonadota</taxon>
        <taxon>Betaproteobacteria</taxon>
        <taxon>Burkholderiales</taxon>
        <taxon>Oxalobacteraceae</taxon>
        <taxon>Telluria group</taxon>
        <taxon>Massilia</taxon>
    </lineage>
</organism>
<dbReference type="Gene3D" id="1.10.540.10">
    <property type="entry name" value="Acyl-CoA dehydrogenase/oxidase, N-terminal domain"/>
    <property type="match status" value="1"/>
</dbReference>
<sequence>MTKDTKAAFSWIDPLLLSAQLSDDERMVRDATAAYCQNKLQPRILEAFRHE</sequence>
<dbReference type="InterPro" id="IPR037069">
    <property type="entry name" value="AcylCoA_DH/ox_N_sf"/>
</dbReference>
<dbReference type="AlphaFoldDB" id="A0A2U2HEU6"/>
<dbReference type="Proteomes" id="UP000241421">
    <property type="component" value="Unassembled WGS sequence"/>
</dbReference>
<dbReference type="PANTHER" id="PTHR42807:SF1">
    <property type="entry name" value="GLUTARYL-COA DEHYDROGENASE, MITOCHONDRIAL"/>
    <property type="match status" value="1"/>
</dbReference>
<dbReference type="GO" id="GO:0046949">
    <property type="term" value="P:fatty-acyl-CoA biosynthetic process"/>
    <property type="evidence" value="ECO:0007669"/>
    <property type="project" value="TreeGrafter"/>
</dbReference>
<gene>
    <name evidence="3" type="ORF">C7C56_023100</name>
</gene>
<proteinExistence type="predicted"/>
<reference evidence="3 4" key="1">
    <citation type="submission" date="2018-04" db="EMBL/GenBank/DDBJ databases">
        <title>Massilia violaceinigra sp. nov., a novel purple-pigmented bacterium isolated from Tianshan glacier, Xinjiang, China.</title>
        <authorList>
            <person name="Wang H."/>
        </authorList>
    </citation>
    <scope>NUCLEOTIDE SEQUENCE [LARGE SCALE GENOMIC DNA]</scope>
    <source>
        <strain evidence="3 4">B448-2</strain>
    </source>
</reference>
<evidence type="ECO:0000256" key="1">
    <source>
        <dbReference type="ARBA" id="ARBA00022946"/>
    </source>
</evidence>
<dbReference type="EMBL" id="PXWF02000299">
    <property type="protein sequence ID" value="PWF42273.1"/>
    <property type="molecule type" value="Genomic_DNA"/>
</dbReference>
<dbReference type="GO" id="GO:0004361">
    <property type="term" value="F:glutaryl-CoA dehydrogenase activity"/>
    <property type="evidence" value="ECO:0007669"/>
    <property type="project" value="TreeGrafter"/>
</dbReference>
<dbReference type="GO" id="GO:0000062">
    <property type="term" value="F:fatty-acyl-CoA binding"/>
    <property type="evidence" value="ECO:0007669"/>
    <property type="project" value="TreeGrafter"/>
</dbReference>
<dbReference type="GO" id="GO:0050660">
    <property type="term" value="F:flavin adenine dinucleotide binding"/>
    <property type="evidence" value="ECO:0007669"/>
    <property type="project" value="InterPro"/>
</dbReference>
<evidence type="ECO:0000313" key="4">
    <source>
        <dbReference type="Proteomes" id="UP000241421"/>
    </source>
</evidence>
<evidence type="ECO:0000256" key="2">
    <source>
        <dbReference type="ARBA" id="ARBA00023002"/>
    </source>
</evidence>
<keyword evidence="2" id="KW-0560">Oxidoreductase</keyword>
<comment type="caution">
    <text evidence="3">The sequence shown here is derived from an EMBL/GenBank/DDBJ whole genome shotgun (WGS) entry which is preliminary data.</text>
</comment>
<dbReference type="InterPro" id="IPR052033">
    <property type="entry name" value="Glutaryl-CoA_DH_mitochondrial"/>
</dbReference>
<name>A0A2U2HEU6_9BURK</name>
<protein>
    <submittedName>
        <fullName evidence="3">Acyl-CoA dehydrogenase</fullName>
    </submittedName>
</protein>
<dbReference type="PANTHER" id="PTHR42807">
    <property type="entry name" value="GLUTARYL-COA DEHYDROGENASE, MITOCHONDRIAL"/>
    <property type="match status" value="1"/>
</dbReference>
<evidence type="ECO:0000313" key="3">
    <source>
        <dbReference type="EMBL" id="PWF42273.1"/>
    </source>
</evidence>
<keyword evidence="1" id="KW-0809">Transit peptide</keyword>